<dbReference type="Pfam" id="PF02272">
    <property type="entry name" value="DHHA1"/>
    <property type="match status" value="1"/>
</dbReference>
<feature type="domain" description="DDH" evidence="1">
    <location>
        <begin position="20"/>
        <end position="166"/>
    </location>
</feature>
<dbReference type="RefSeq" id="WP_312872405.1">
    <property type="nucleotide sequence ID" value="NZ_CBCSGW010000019.1"/>
</dbReference>
<dbReference type="InterPro" id="IPR038763">
    <property type="entry name" value="DHH_sf"/>
</dbReference>
<accession>A0ABX2EX70</accession>
<gene>
    <name evidence="3" type="ORF">GC106_8420</name>
</gene>
<organism evidence="3 4">
    <name type="scientific">Kibdelosporangium persicum</name>
    <dbReference type="NCBI Taxonomy" id="2698649"/>
    <lineage>
        <taxon>Bacteria</taxon>
        <taxon>Bacillati</taxon>
        <taxon>Actinomycetota</taxon>
        <taxon>Actinomycetes</taxon>
        <taxon>Pseudonocardiales</taxon>
        <taxon>Pseudonocardiaceae</taxon>
        <taxon>Kibdelosporangium</taxon>
    </lineage>
</organism>
<dbReference type="InterPro" id="IPR001667">
    <property type="entry name" value="DDH_dom"/>
</dbReference>
<evidence type="ECO:0000313" key="4">
    <source>
        <dbReference type="Proteomes" id="UP000763557"/>
    </source>
</evidence>
<dbReference type="Pfam" id="PF01368">
    <property type="entry name" value="DHH"/>
    <property type="match status" value="1"/>
</dbReference>
<reference evidence="3 4" key="1">
    <citation type="submission" date="2020-01" db="EMBL/GenBank/DDBJ databases">
        <title>Kibdelosporangium persica a novel Actinomycetes from a hot desert in Iran.</title>
        <authorList>
            <person name="Safaei N."/>
            <person name="Zaburannyi N."/>
            <person name="Mueller R."/>
            <person name="Wink J."/>
        </authorList>
    </citation>
    <scope>NUCLEOTIDE SEQUENCE [LARGE SCALE GENOMIC DNA]</scope>
    <source>
        <strain evidence="3 4">4NS15</strain>
    </source>
</reference>
<dbReference type="Proteomes" id="UP000763557">
    <property type="component" value="Unassembled WGS sequence"/>
</dbReference>
<dbReference type="PANTHER" id="PTHR47618:SF1">
    <property type="entry name" value="BIFUNCTIONAL OLIGORIBONUCLEASE AND PAP PHOSPHATASE NRNA"/>
    <property type="match status" value="1"/>
</dbReference>
<dbReference type="SUPFAM" id="SSF64182">
    <property type="entry name" value="DHH phosphoesterases"/>
    <property type="match status" value="1"/>
</dbReference>
<evidence type="ECO:0000313" key="3">
    <source>
        <dbReference type="EMBL" id="NRN63641.1"/>
    </source>
</evidence>
<comment type="caution">
    <text evidence="3">The sequence shown here is derived from an EMBL/GenBank/DDBJ whole genome shotgun (WGS) entry which is preliminary data.</text>
</comment>
<evidence type="ECO:0000259" key="1">
    <source>
        <dbReference type="Pfam" id="PF01368"/>
    </source>
</evidence>
<dbReference type="Gene3D" id="3.90.1640.10">
    <property type="entry name" value="inorganic pyrophosphatase (n-terminal core)"/>
    <property type="match status" value="1"/>
</dbReference>
<dbReference type="PANTHER" id="PTHR47618">
    <property type="entry name" value="BIFUNCTIONAL OLIGORIBONUCLEASE AND PAP PHOSPHATASE NRNA"/>
    <property type="match status" value="1"/>
</dbReference>
<dbReference type="InterPro" id="IPR051319">
    <property type="entry name" value="Oligoribo/pAp-PDE_c-di-AMP_PDE"/>
</dbReference>
<keyword evidence="4" id="KW-1185">Reference proteome</keyword>
<dbReference type="InterPro" id="IPR003156">
    <property type="entry name" value="DHHA1_dom"/>
</dbReference>
<dbReference type="Gene3D" id="3.10.310.30">
    <property type="match status" value="1"/>
</dbReference>
<evidence type="ECO:0000259" key="2">
    <source>
        <dbReference type="Pfam" id="PF02272"/>
    </source>
</evidence>
<proteinExistence type="predicted"/>
<name>A0ABX2EX70_9PSEU</name>
<feature type="domain" description="DHHA1" evidence="2">
    <location>
        <begin position="232"/>
        <end position="324"/>
    </location>
</feature>
<dbReference type="EMBL" id="JAAATY010000001">
    <property type="protein sequence ID" value="NRN63641.1"/>
    <property type="molecule type" value="Genomic_DNA"/>
</dbReference>
<protein>
    <submittedName>
        <fullName evidence="3">Bifunctional oligoribonuclease and PAP phosphatase NrnA</fullName>
    </submittedName>
</protein>
<sequence length="326" mass="34066">MSDLGDIAGAAELLRTATDVTLLAHVNPDADALGSALALGLALHRRGAAVRVSFGSPDTVPETLRPLDYAGLLVPAADVPEVTPLLIALDTGSVERLGKLGDRVASTIAAGGNVLVIDHHASNTYYGTHHVVNEHAVATAALVADVLDALDVSLDAELASCVYAGIVTDSGSFRRATPETHQLAARLLAAGVNPDTTARELMEAHPFAYLPMLSTVLGRARLDRDAAGGRGVVYTYVTLEDSKDVRAEEIESVVDIVRTAREAEVAAVFKEIEPLSWSVSLRSVSEVDVKDVAVAMGGGGHRRAAGYTAEGPVEPLIETLLATLSR</sequence>